<name>A0AA86SYC7_9FABA</name>
<evidence type="ECO:0000256" key="1">
    <source>
        <dbReference type="SAM" id="MobiDB-lite"/>
    </source>
</evidence>
<dbReference type="Gramene" id="rna-AYBTSS11_LOCUS27263">
    <property type="protein sequence ID" value="CAJ1975161.1"/>
    <property type="gene ID" value="gene-AYBTSS11_LOCUS27263"/>
</dbReference>
<dbReference type="Proteomes" id="UP001189624">
    <property type="component" value="Chromosome 9"/>
</dbReference>
<reference evidence="2" key="1">
    <citation type="submission" date="2023-10" db="EMBL/GenBank/DDBJ databases">
        <authorList>
            <person name="Domelevo Entfellner J.-B."/>
        </authorList>
    </citation>
    <scope>NUCLEOTIDE SEQUENCE</scope>
</reference>
<feature type="compositionally biased region" description="Basic and acidic residues" evidence="1">
    <location>
        <begin position="38"/>
        <end position="49"/>
    </location>
</feature>
<protein>
    <submittedName>
        <fullName evidence="2">Uncharacterized protein</fullName>
    </submittedName>
</protein>
<proteinExistence type="predicted"/>
<keyword evidence="3" id="KW-1185">Reference proteome</keyword>
<dbReference type="AlphaFoldDB" id="A0AA86SYC7"/>
<gene>
    <name evidence="2" type="ORF">AYBTSS11_LOCUS27263</name>
</gene>
<dbReference type="EMBL" id="OY731406">
    <property type="protein sequence ID" value="CAJ1975161.1"/>
    <property type="molecule type" value="Genomic_DNA"/>
</dbReference>
<feature type="non-terminal residue" evidence="2">
    <location>
        <position position="58"/>
    </location>
</feature>
<feature type="compositionally biased region" description="Basic and acidic residues" evidence="1">
    <location>
        <begin position="17"/>
        <end position="30"/>
    </location>
</feature>
<evidence type="ECO:0000313" key="2">
    <source>
        <dbReference type="EMBL" id="CAJ1975161.1"/>
    </source>
</evidence>
<evidence type="ECO:0000313" key="3">
    <source>
        <dbReference type="Proteomes" id="UP001189624"/>
    </source>
</evidence>
<organism evidence="2 3">
    <name type="scientific">Sphenostylis stenocarpa</name>
    <dbReference type="NCBI Taxonomy" id="92480"/>
    <lineage>
        <taxon>Eukaryota</taxon>
        <taxon>Viridiplantae</taxon>
        <taxon>Streptophyta</taxon>
        <taxon>Embryophyta</taxon>
        <taxon>Tracheophyta</taxon>
        <taxon>Spermatophyta</taxon>
        <taxon>Magnoliopsida</taxon>
        <taxon>eudicotyledons</taxon>
        <taxon>Gunneridae</taxon>
        <taxon>Pentapetalae</taxon>
        <taxon>rosids</taxon>
        <taxon>fabids</taxon>
        <taxon>Fabales</taxon>
        <taxon>Fabaceae</taxon>
        <taxon>Papilionoideae</taxon>
        <taxon>50 kb inversion clade</taxon>
        <taxon>NPAAA clade</taxon>
        <taxon>indigoferoid/millettioid clade</taxon>
        <taxon>Phaseoleae</taxon>
        <taxon>Sphenostylis</taxon>
    </lineage>
</organism>
<accession>A0AA86SYC7</accession>
<sequence length="58" mass="6890">MRFMKIENCWIPKEDIGLGNAKEEKEEMEPGARSSTPNEERRNEEPCPHWRSFLELRG</sequence>
<feature type="region of interest" description="Disordered" evidence="1">
    <location>
        <begin position="17"/>
        <end position="49"/>
    </location>
</feature>